<dbReference type="GO" id="GO:0042581">
    <property type="term" value="C:specific granule"/>
    <property type="evidence" value="ECO:0007669"/>
    <property type="project" value="Ensembl"/>
</dbReference>
<organism evidence="6 7">
    <name type="scientific">Jaculus jaculus</name>
    <name type="common">Lesser Egyptian jerboa</name>
    <dbReference type="NCBI Taxonomy" id="51337"/>
    <lineage>
        <taxon>Eukaryota</taxon>
        <taxon>Metazoa</taxon>
        <taxon>Chordata</taxon>
        <taxon>Craniata</taxon>
        <taxon>Vertebrata</taxon>
        <taxon>Euteleostomi</taxon>
        <taxon>Mammalia</taxon>
        <taxon>Eutheria</taxon>
        <taxon>Euarchontoglires</taxon>
        <taxon>Glires</taxon>
        <taxon>Rodentia</taxon>
        <taxon>Myomorpha</taxon>
        <taxon>Dipodoidea</taxon>
        <taxon>Dipodidae</taxon>
        <taxon>Dipodinae</taxon>
        <taxon>Jaculus</taxon>
    </lineage>
</organism>
<comment type="caution">
    <text evidence="3">Lacks conserved residue(s) required for the propagation of feature annotation.</text>
</comment>
<dbReference type="PROSITE" id="PS01009">
    <property type="entry name" value="CRISP_1"/>
    <property type="match status" value="1"/>
</dbReference>
<keyword evidence="4" id="KW-0732">Signal</keyword>
<keyword evidence="2 3" id="KW-1015">Disulfide bond</keyword>
<evidence type="ECO:0000256" key="2">
    <source>
        <dbReference type="ARBA" id="ARBA00023157"/>
    </source>
</evidence>
<dbReference type="GO" id="GO:0005576">
    <property type="term" value="C:extracellular region"/>
    <property type="evidence" value="ECO:0007669"/>
    <property type="project" value="Ensembl"/>
</dbReference>
<evidence type="ECO:0000256" key="1">
    <source>
        <dbReference type="ARBA" id="ARBA00009923"/>
    </source>
</evidence>
<dbReference type="Proteomes" id="UP000694385">
    <property type="component" value="Unassembled WGS sequence"/>
</dbReference>
<comment type="similarity">
    <text evidence="1">Belongs to the CRISP family.</text>
</comment>
<gene>
    <name evidence="6" type="primary">LOC101595971</name>
</gene>
<dbReference type="InterPro" id="IPR042076">
    <property type="entry name" value="Crisp-like_dom"/>
</dbReference>
<evidence type="ECO:0000259" key="5">
    <source>
        <dbReference type="PROSITE" id="PS51670"/>
    </source>
</evidence>
<dbReference type="PANTHER" id="PTHR10334">
    <property type="entry name" value="CYSTEINE-RICH SECRETORY PROTEIN-RELATED"/>
    <property type="match status" value="1"/>
</dbReference>
<protein>
    <submittedName>
        <fullName evidence="6">Cysteine-rich secretory protein 3</fullName>
    </submittedName>
</protein>
<reference evidence="6" key="2">
    <citation type="submission" date="2025-09" db="UniProtKB">
        <authorList>
            <consortium name="Ensembl"/>
        </authorList>
    </citation>
    <scope>IDENTIFICATION</scope>
</reference>
<dbReference type="InterPro" id="IPR035940">
    <property type="entry name" value="CAP_sf"/>
</dbReference>
<evidence type="ECO:0000256" key="4">
    <source>
        <dbReference type="SAM" id="SignalP"/>
    </source>
</evidence>
<dbReference type="InterPro" id="IPR018244">
    <property type="entry name" value="Allrgn_V5/Tpx1_CS"/>
</dbReference>
<sequence length="244" mass="27462">MASSQVLLFLAAVLLSSFPGKGNGNEDIAPLSTTLRKVQQEIVNKHNALRRSVSPSASDMLKMEWSAESAARAQQWANRCIYGHSSREFRKINISCGENLYMSSRPIPWSQAIQSWYDEHNNFEYAVGPKPTNAVVGHYTQIVWNTSFRVGCAIAYCPQQFLKFFMVCHYCPAGNQLRRLYRPYTKGEPCAKCPNHCDNGLCTNSCDKEDVYSNCSDLKKSLSCDNTMVKESCKATCNCEDKIH</sequence>
<dbReference type="GeneTree" id="ENSGT00940000162013"/>
<dbReference type="SMART" id="SM00198">
    <property type="entry name" value="SCP"/>
    <property type="match status" value="1"/>
</dbReference>
<dbReference type="FunFam" id="3.40.33.10:FF:000005">
    <property type="entry name" value="Cysteine-rich secretory protein 2"/>
    <property type="match status" value="1"/>
</dbReference>
<dbReference type="CDD" id="cd05383">
    <property type="entry name" value="CAP_CRISP"/>
    <property type="match status" value="1"/>
</dbReference>
<dbReference type="OrthoDB" id="737510at2759"/>
<evidence type="ECO:0000313" key="7">
    <source>
        <dbReference type="Proteomes" id="UP000694385"/>
    </source>
</evidence>
<dbReference type="InterPro" id="IPR014044">
    <property type="entry name" value="CAP_dom"/>
</dbReference>
<dbReference type="InterPro" id="IPR001283">
    <property type="entry name" value="CRISP-related"/>
</dbReference>
<dbReference type="InterPro" id="IPR034117">
    <property type="entry name" value="SCP_CRISP"/>
</dbReference>
<name>A0A8C5P3D0_JACJA</name>
<dbReference type="AlphaFoldDB" id="A0A8C5P3D0"/>
<feature type="disulfide bond" evidence="3">
    <location>
        <begin position="215"/>
        <end position="233"/>
    </location>
</feature>
<dbReference type="OMA" id="NFKYGYG"/>
<dbReference type="PROSITE" id="PS51670">
    <property type="entry name" value="SHKT"/>
    <property type="match status" value="1"/>
</dbReference>
<dbReference type="Gene3D" id="1.10.10.740">
    <property type="entry name" value="Crisp domain"/>
    <property type="match status" value="1"/>
</dbReference>
<dbReference type="FunFam" id="1.10.10.740:FF:000001">
    <property type="entry name" value="Cysteine-rich secretory protein 2"/>
    <property type="match status" value="1"/>
</dbReference>
<dbReference type="SUPFAM" id="SSF55797">
    <property type="entry name" value="PR-1-like"/>
    <property type="match status" value="1"/>
</dbReference>
<dbReference type="Ensembl" id="ENSJJAT00000026544.1">
    <property type="protein sequence ID" value="ENSJJAP00000020003.1"/>
    <property type="gene ID" value="ENSJJAG00000020807.1"/>
</dbReference>
<evidence type="ECO:0000313" key="6">
    <source>
        <dbReference type="Ensembl" id="ENSJJAP00000020003.1"/>
    </source>
</evidence>
<proteinExistence type="inferred from homology"/>
<dbReference type="Pfam" id="PF00188">
    <property type="entry name" value="CAP"/>
    <property type="match status" value="1"/>
</dbReference>
<reference evidence="6" key="1">
    <citation type="submission" date="2025-08" db="UniProtKB">
        <authorList>
            <consortium name="Ensembl"/>
        </authorList>
    </citation>
    <scope>IDENTIFICATION</scope>
</reference>
<feature type="disulfide bond" evidence="3">
    <location>
        <begin position="224"/>
        <end position="237"/>
    </location>
</feature>
<dbReference type="Gene3D" id="3.40.33.10">
    <property type="entry name" value="CAP"/>
    <property type="match status" value="1"/>
</dbReference>
<accession>A0A8C5P3D0</accession>
<feature type="domain" description="ShKT" evidence="5">
    <location>
        <begin position="206"/>
        <end position="239"/>
    </location>
</feature>
<dbReference type="InterPro" id="IPR003582">
    <property type="entry name" value="ShKT_dom"/>
</dbReference>
<feature type="signal peptide" evidence="4">
    <location>
        <begin position="1"/>
        <end position="24"/>
    </location>
</feature>
<dbReference type="PRINTS" id="PR00837">
    <property type="entry name" value="V5TPXLIKE"/>
</dbReference>
<keyword evidence="7" id="KW-1185">Reference proteome</keyword>
<dbReference type="Pfam" id="PF08562">
    <property type="entry name" value="Crisp"/>
    <property type="match status" value="1"/>
</dbReference>
<feature type="chain" id="PRO_5034413794" evidence="4">
    <location>
        <begin position="25"/>
        <end position="244"/>
    </location>
</feature>
<dbReference type="SUPFAM" id="SSF57546">
    <property type="entry name" value="Crisp domain-like"/>
    <property type="match status" value="1"/>
</dbReference>
<evidence type="ECO:0000256" key="3">
    <source>
        <dbReference type="PROSITE-ProRule" id="PRU01005"/>
    </source>
</evidence>
<dbReference type="GeneID" id="101595971"/>
<dbReference type="InterPro" id="IPR013871">
    <property type="entry name" value="Cysteine_rich_secretory"/>
</dbReference>